<dbReference type="EMBL" id="BK006610">
    <property type="protein sequence ID" value="DAA06390.1"/>
    <property type="molecule type" value="Genomic_DNA"/>
</dbReference>
<sequence length="390" mass="44787">MKKIRLLRSIVFLENLLCIYRNFLFFNKKARAIILIHITIELVLYVLSIVNNSFIIYSYFHSDNRSMLIVFTTICCFYVVTFVSIVMGILRSEEFKDLVTSLELINKFFTNNKTYLKSLGRSNTMIIAITTILYCVTCIGIAVDKITLNDFYEFTSSDVIWTVSSTLLELRYQTECVVYFGIEYLFLIFTKHLNLLVKEAIKKVSLDNNGTVKDVPISSDAVTKNEVKRWATIYRQLMMSSKLLQACFSLQIICVFVSAVINFITTAFRMVKVSVLGSIATDMNEIIIVNLIFTLLYQNIGLVLIIVTGQRVWNQILLLNVLLARLYNGILIQPCRDTLRTLKNLQRMVVKNPVQIKMLSVLPVGSYMLPMFMTLSVSYIIVMLQFGHVV</sequence>
<evidence type="ECO:0000256" key="6">
    <source>
        <dbReference type="RuleBase" id="RU363108"/>
    </source>
</evidence>
<feature type="transmembrane region" description="Helical" evidence="6">
    <location>
        <begin position="66"/>
        <end position="90"/>
    </location>
</feature>
<evidence type="ECO:0000256" key="1">
    <source>
        <dbReference type="ARBA" id="ARBA00004651"/>
    </source>
</evidence>
<dbReference type="GO" id="GO:0005886">
    <property type="term" value="C:plasma membrane"/>
    <property type="evidence" value="ECO:0007669"/>
    <property type="project" value="UniProtKB-SubCell"/>
</dbReference>
<dbReference type="InterPro" id="IPR013604">
    <property type="entry name" value="7TM_chemorcpt"/>
</dbReference>
<evidence type="ECO:0000256" key="3">
    <source>
        <dbReference type="ARBA" id="ARBA00022692"/>
    </source>
</evidence>
<evidence type="ECO:0000256" key="4">
    <source>
        <dbReference type="ARBA" id="ARBA00022989"/>
    </source>
</evidence>
<comment type="caution">
    <text evidence="6">Lacks conserved residue(s) required for the propagation of feature annotation.</text>
</comment>
<comment type="function">
    <text evidence="6">Gustatory receptor which mediates acceptance or avoidance behavior, depending on its substrates.</text>
</comment>
<reference evidence="7" key="1">
    <citation type="journal article" date="2008" name="Insect Mol. Biol.">
        <title>The gustatory receptor family in the silkworm moth Bombyx mori is characterized by a large expansion of a single lineage of putative bitter receptors.</title>
        <authorList>
            <person name="Wanner K.W."/>
            <person name="Robertson H.M."/>
        </authorList>
    </citation>
    <scope>NUCLEOTIDE SEQUENCE</scope>
</reference>
<feature type="transmembrane region" description="Helical" evidence="6">
    <location>
        <begin position="286"/>
        <end position="307"/>
    </location>
</feature>
<keyword evidence="2 6" id="KW-1003">Cell membrane</keyword>
<feature type="transmembrane region" description="Helical" evidence="6">
    <location>
        <begin position="243"/>
        <end position="266"/>
    </location>
</feature>
<feature type="transmembrane region" description="Helical" evidence="6">
    <location>
        <begin position="125"/>
        <end position="143"/>
    </location>
</feature>
<evidence type="ECO:0000256" key="2">
    <source>
        <dbReference type="ARBA" id="ARBA00022475"/>
    </source>
</evidence>
<dbReference type="AlphaFoldDB" id="B7FF43"/>
<organism evidence="7">
    <name type="scientific">Bombyx mori</name>
    <name type="common">Silk moth</name>
    <dbReference type="NCBI Taxonomy" id="7091"/>
    <lineage>
        <taxon>Eukaryota</taxon>
        <taxon>Metazoa</taxon>
        <taxon>Ecdysozoa</taxon>
        <taxon>Arthropoda</taxon>
        <taxon>Hexapoda</taxon>
        <taxon>Insecta</taxon>
        <taxon>Pterygota</taxon>
        <taxon>Neoptera</taxon>
        <taxon>Endopterygota</taxon>
        <taxon>Lepidoptera</taxon>
        <taxon>Glossata</taxon>
        <taxon>Ditrysia</taxon>
        <taxon>Bombycoidea</taxon>
        <taxon>Bombycidae</taxon>
        <taxon>Bombycinae</taxon>
        <taxon>Bombyx</taxon>
    </lineage>
</organism>
<keyword evidence="3 6" id="KW-0812">Transmembrane</keyword>
<dbReference type="GO" id="GO:0007165">
    <property type="term" value="P:signal transduction"/>
    <property type="evidence" value="ECO:0007669"/>
    <property type="project" value="UniProtKB-KW"/>
</dbReference>
<comment type="similarity">
    <text evidence="6">Belongs to the insect chemoreceptor superfamily. Gustatory receptor (GR) family.</text>
</comment>
<gene>
    <name evidence="7" type="primary">Gr56</name>
</gene>
<dbReference type="Pfam" id="PF08395">
    <property type="entry name" value="7tm_7"/>
    <property type="match status" value="1"/>
</dbReference>
<keyword evidence="5 6" id="KW-0472">Membrane</keyword>
<feature type="transmembrane region" description="Helical" evidence="6">
    <location>
        <begin position="367"/>
        <end position="387"/>
    </location>
</feature>
<name>B7FF43_BOMMO</name>
<keyword evidence="6 7" id="KW-0675">Receptor</keyword>
<feature type="transmembrane region" description="Helical" evidence="6">
    <location>
        <begin position="33"/>
        <end position="60"/>
    </location>
</feature>
<dbReference type="GO" id="GO:0050909">
    <property type="term" value="P:sensory perception of taste"/>
    <property type="evidence" value="ECO:0007669"/>
    <property type="project" value="InterPro"/>
</dbReference>
<protein>
    <recommendedName>
        <fullName evidence="6">Gustatory receptor</fullName>
    </recommendedName>
</protein>
<evidence type="ECO:0000313" key="7">
    <source>
        <dbReference type="EMBL" id="DAA06390.1"/>
    </source>
</evidence>
<proteinExistence type="inferred from homology"/>
<accession>B7FF43</accession>
<keyword evidence="6" id="KW-0807">Transducer</keyword>
<evidence type="ECO:0000256" key="5">
    <source>
        <dbReference type="ARBA" id="ARBA00023136"/>
    </source>
</evidence>
<keyword evidence="4 6" id="KW-1133">Transmembrane helix</keyword>
<comment type="subcellular location">
    <subcellularLocation>
        <location evidence="1 6">Cell membrane</location>
        <topology evidence="1 6">Multi-pass membrane protein</topology>
    </subcellularLocation>
</comment>